<dbReference type="EMBL" id="JABFTS010000014">
    <property type="protein sequence ID" value="MCE8053730.1"/>
    <property type="molecule type" value="Genomic_DNA"/>
</dbReference>
<reference evidence="3 4" key="2">
    <citation type="journal article" date="2021" name="Front. Microbiol.">
        <title>Aerobic Denitrification and Heterotrophic Sulfur Oxidation in the Genus Halomonas Revealed by Six Novel Species Characterizations and Genome-Based Analysis.</title>
        <authorList>
            <person name="Wang L."/>
            <person name="Shao Z."/>
        </authorList>
    </citation>
    <scope>NUCLEOTIDE SEQUENCE</scope>
    <source>
        <strain evidence="2 4">MCCC 1A05748</strain>
        <strain evidence="3">MCCC 1A05776</strain>
    </source>
</reference>
<dbReference type="Proteomes" id="UP001320154">
    <property type="component" value="Unassembled WGS sequence"/>
</dbReference>
<evidence type="ECO:0000313" key="4">
    <source>
        <dbReference type="Proteomes" id="UP001320154"/>
    </source>
</evidence>
<evidence type="ECO:0000313" key="5">
    <source>
        <dbReference type="Proteomes" id="UP001320178"/>
    </source>
</evidence>
<protein>
    <recommendedName>
        <fullName evidence="6">Lipoprotein</fullName>
    </recommendedName>
</protein>
<feature type="signal peptide" evidence="1">
    <location>
        <begin position="1"/>
        <end position="26"/>
    </location>
</feature>
<evidence type="ECO:0000256" key="1">
    <source>
        <dbReference type="SAM" id="SignalP"/>
    </source>
</evidence>
<evidence type="ECO:0000313" key="2">
    <source>
        <dbReference type="EMBL" id="MCE8045196.1"/>
    </source>
</evidence>
<dbReference type="EMBL" id="JABFTQ010000001">
    <property type="protein sequence ID" value="MCE8045196.1"/>
    <property type="molecule type" value="Genomic_DNA"/>
</dbReference>
<feature type="chain" id="PRO_5043419734" description="Lipoprotein" evidence="1">
    <location>
        <begin position="27"/>
        <end position="90"/>
    </location>
</feature>
<name>A0AAW4Z0J8_9GAMM</name>
<dbReference type="Proteomes" id="UP001320178">
    <property type="component" value="Unassembled WGS sequence"/>
</dbReference>
<comment type="caution">
    <text evidence="3">The sequence shown here is derived from an EMBL/GenBank/DDBJ whole genome shotgun (WGS) entry which is preliminary data.</text>
</comment>
<evidence type="ECO:0000313" key="3">
    <source>
        <dbReference type="EMBL" id="MCE8053730.1"/>
    </source>
</evidence>
<keyword evidence="1" id="KW-0732">Signal</keyword>
<keyword evidence="4" id="KW-1185">Reference proteome</keyword>
<dbReference type="AlphaFoldDB" id="A0AAW4Z0J8"/>
<evidence type="ECO:0008006" key="6">
    <source>
        <dbReference type="Google" id="ProtNLM"/>
    </source>
</evidence>
<proteinExistence type="predicted"/>
<gene>
    <name evidence="2" type="ORF">HOP60_00445</name>
    <name evidence="3" type="ORF">HOP61_20765</name>
</gene>
<reference evidence="3" key="1">
    <citation type="submission" date="2020-05" db="EMBL/GenBank/DDBJ databases">
        <authorList>
            <person name="Wang L."/>
            <person name="Shao Z."/>
        </authorList>
    </citation>
    <scope>NUCLEOTIDE SEQUENCE</scope>
    <source>
        <strain evidence="2">MCCC 1A05748</strain>
        <strain evidence="3">MCCC 1A05776</strain>
    </source>
</reference>
<accession>A0AAW4Z0J8</accession>
<sequence length="90" mass="9999">MKLRLSALPLFLVATLLVGCGTNAVAPRYTSENPDIMRIGNDRPADPERRVEDLGTYCVEVTETWNSHGRTPDGQTLWAKDTRRAVVPCD</sequence>
<organism evidence="3 5">
    <name type="scientific">Billgrantia desiderata</name>
    <dbReference type="NCBI Taxonomy" id="52021"/>
    <lineage>
        <taxon>Bacteria</taxon>
        <taxon>Pseudomonadati</taxon>
        <taxon>Pseudomonadota</taxon>
        <taxon>Gammaproteobacteria</taxon>
        <taxon>Oceanospirillales</taxon>
        <taxon>Halomonadaceae</taxon>
        <taxon>Billgrantia</taxon>
    </lineage>
</organism>
<dbReference type="PROSITE" id="PS51257">
    <property type="entry name" value="PROKAR_LIPOPROTEIN"/>
    <property type="match status" value="1"/>
</dbReference>
<dbReference type="RefSeq" id="WP_010628844.1">
    <property type="nucleotide sequence ID" value="NZ_JAAQTN010000015.1"/>
</dbReference>